<reference evidence="4" key="1">
    <citation type="journal article" date="2011" name="BMC Genomics">
        <title>Complete genome sequence of the filamentous anoxygenic phototrophic bacterium Chloroflexus aurantiacus.</title>
        <authorList>
            <person name="Tang K.H."/>
            <person name="Barry K."/>
            <person name="Chertkov O."/>
            <person name="Dalin E."/>
            <person name="Han C.S."/>
            <person name="Hauser L.J."/>
            <person name="Honchak B.M."/>
            <person name="Karbach L.E."/>
            <person name="Land M.L."/>
            <person name="Lapidus A."/>
            <person name="Larimer F.W."/>
            <person name="Mikhailova N."/>
            <person name="Pitluck S."/>
            <person name="Pierson B.K."/>
            <person name="Blankenship R.E."/>
        </authorList>
    </citation>
    <scope>NUCLEOTIDE SEQUENCE [LARGE SCALE GENOMIC DNA]</scope>
    <source>
        <strain evidence="4">ATCC 29366 / DSM 635 / J-10-fl</strain>
    </source>
</reference>
<dbReference type="Proteomes" id="UP000002008">
    <property type="component" value="Chromosome"/>
</dbReference>
<keyword evidence="3" id="KW-0808">Transferase</keyword>
<name>A9WBS0_CHLAA</name>
<dbReference type="EMBL" id="CP000909">
    <property type="protein sequence ID" value="ABY34877.1"/>
    <property type="molecule type" value="Genomic_DNA"/>
</dbReference>
<dbReference type="STRING" id="324602.Caur_1659"/>
<dbReference type="Gene3D" id="3.40.640.10">
    <property type="entry name" value="Type I PLP-dependent aspartate aminotransferase-like (Major domain)"/>
    <property type="match status" value="1"/>
</dbReference>
<dbReference type="Pfam" id="PF00266">
    <property type="entry name" value="Aminotran_5"/>
    <property type="match status" value="1"/>
</dbReference>
<dbReference type="AlphaFoldDB" id="A9WBS0"/>
<dbReference type="EnsemblBacteria" id="ABY34877">
    <property type="protein sequence ID" value="ABY34877"/>
    <property type="gene ID" value="Caur_1659"/>
</dbReference>
<dbReference type="GO" id="GO:0008483">
    <property type="term" value="F:transaminase activity"/>
    <property type="evidence" value="ECO:0007669"/>
    <property type="project" value="UniProtKB-KW"/>
</dbReference>
<evidence type="ECO:0000256" key="1">
    <source>
        <dbReference type="ARBA" id="ARBA00022898"/>
    </source>
</evidence>
<dbReference type="Gene3D" id="3.90.1150.10">
    <property type="entry name" value="Aspartate Aminotransferase, domain 1"/>
    <property type="match status" value="1"/>
</dbReference>
<dbReference type="KEGG" id="cau:Caur_1659"/>
<dbReference type="eggNOG" id="COG0520">
    <property type="taxonomic scope" value="Bacteria"/>
</dbReference>
<keyword evidence="3" id="KW-0032">Aminotransferase</keyword>
<organism evidence="3 4">
    <name type="scientific">Chloroflexus aurantiacus (strain ATCC 29366 / DSM 635 / J-10-fl)</name>
    <dbReference type="NCBI Taxonomy" id="324602"/>
    <lineage>
        <taxon>Bacteria</taxon>
        <taxon>Bacillati</taxon>
        <taxon>Chloroflexota</taxon>
        <taxon>Chloroflexia</taxon>
        <taxon>Chloroflexales</taxon>
        <taxon>Chloroflexineae</taxon>
        <taxon>Chloroflexaceae</taxon>
        <taxon>Chloroflexus</taxon>
    </lineage>
</organism>
<feature type="domain" description="Aminotransferase class V" evidence="2">
    <location>
        <begin position="35"/>
        <end position="390"/>
    </location>
</feature>
<dbReference type="PANTHER" id="PTHR43092:SF2">
    <property type="entry name" value="HERCYNYLCYSTEINE SULFOXIDE LYASE"/>
    <property type="match status" value="1"/>
</dbReference>
<accession>A9WBS0</accession>
<dbReference type="GO" id="GO:0016846">
    <property type="term" value="F:carbon-sulfur lyase activity"/>
    <property type="evidence" value="ECO:0000318"/>
    <property type="project" value="GO_Central"/>
</dbReference>
<proteinExistence type="predicted"/>
<evidence type="ECO:0000259" key="2">
    <source>
        <dbReference type="Pfam" id="PF00266"/>
    </source>
</evidence>
<keyword evidence="1" id="KW-0663">Pyridoxal phosphate</keyword>
<dbReference type="PANTHER" id="PTHR43092">
    <property type="entry name" value="L-CYSTEINE DESULFHYDRASE"/>
    <property type="match status" value="1"/>
</dbReference>
<dbReference type="RefSeq" id="WP_012257531.1">
    <property type="nucleotide sequence ID" value="NC_010175.1"/>
</dbReference>
<evidence type="ECO:0000313" key="4">
    <source>
        <dbReference type="Proteomes" id="UP000002008"/>
    </source>
</evidence>
<dbReference type="HOGENOM" id="CLU_003433_3_1_0"/>
<dbReference type="SUPFAM" id="SSF53383">
    <property type="entry name" value="PLP-dependent transferases"/>
    <property type="match status" value="1"/>
</dbReference>
<dbReference type="InterPro" id="IPR000192">
    <property type="entry name" value="Aminotrans_V_dom"/>
</dbReference>
<dbReference type="InterPro" id="IPR015424">
    <property type="entry name" value="PyrdxlP-dep_Trfase"/>
</dbReference>
<evidence type="ECO:0000313" key="3">
    <source>
        <dbReference type="EMBL" id="ABY34877.1"/>
    </source>
</evidence>
<dbReference type="InterPro" id="IPR015421">
    <property type="entry name" value="PyrdxlP-dep_Trfase_major"/>
</dbReference>
<dbReference type="PATRIC" id="fig|324602.8.peg.1898"/>
<gene>
    <name evidence="3" type="ordered locus">Caur_1659</name>
</gene>
<keyword evidence="4" id="KW-1185">Reference proteome</keyword>
<dbReference type="InterPro" id="IPR015422">
    <property type="entry name" value="PyrdxlP-dep_Trfase_small"/>
</dbReference>
<dbReference type="InParanoid" id="A9WBS0"/>
<protein>
    <submittedName>
        <fullName evidence="3">Aminotransferase class V</fullName>
    </submittedName>
</protein>
<sequence>MTATTCSLPIPELAEQFLLRRDMTFLNHGSFGACPQPVFAVYQQWQRTLEAQPVEFLGRRLSDLLYRARSELAAFVGAAAEDVVFVPNVTYALNIVARSLDLQPGDEVLGITHEYGAIERTWRYVCLQRGATYRNQPVELPVTTSDEIIDQIWQGVTPRTRVMLISHITSPTAIVMPVAEVCRRARAAGILTVIDGAHAPGQIDLNLHELAPDFYAGNCHKWLCAPKGAGFLYVRSEHQVKLEPLVVSWGWQPPTPLQGSFLAYPEGRPLQAYYEWMGTDDPSAFLTVPAAIEFQRRHNWSAMRLACHELLRTASQHILALSDIPPLTPDDPGWWVQMRALPLPPCDPTLVQSRLWREWRIEVPCFTWEGRPLIRVSIQVYNTPADVERLLTGLQAVLSTS</sequence>